<gene>
    <name evidence="2" type="ORF">POL25_13540</name>
</gene>
<dbReference type="EMBL" id="JAQNDL010000001">
    <property type="protein sequence ID" value="MDC0717924.1"/>
    <property type="molecule type" value="Genomic_DNA"/>
</dbReference>
<keyword evidence="3" id="KW-1185">Reference proteome</keyword>
<name>A0ABT5DXU9_9BACT</name>
<feature type="compositionally biased region" description="Low complexity" evidence="1">
    <location>
        <begin position="21"/>
        <end position="51"/>
    </location>
</feature>
<accession>A0ABT5DXU9</accession>
<protein>
    <submittedName>
        <fullName evidence="2">Uncharacterized protein</fullName>
    </submittedName>
</protein>
<evidence type="ECO:0000313" key="2">
    <source>
        <dbReference type="EMBL" id="MDC0717924.1"/>
    </source>
</evidence>
<feature type="region of interest" description="Disordered" evidence="1">
    <location>
        <begin position="15"/>
        <end position="91"/>
    </location>
</feature>
<reference evidence="2 3" key="1">
    <citation type="submission" date="2022-11" db="EMBL/GenBank/DDBJ databases">
        <title>Minimal conservation of predation-associated metabolite biosynthetic gene clusters underscores biosynthetic potential of Myxococcota including descriptions for ten novel species: Archangium lansinium sp. nov., Myxococcus landrumus sp. nov., Nannocystis bai.</title>
        <authorList>
            <person name="Ahearne A."/>
            <person name="Stevens C."/>
            <person name="Dowd S."/>
        </authorList>
    </citation>
    <scope>NUCLEOTIDE SEQUENCE [LARGE SCALE GENOMIC DNA]</scope>
    <source>
        <strain evidence="2 3">BB15-2</strain>
    </source>
</reference>
<comment type="caution">
    <text evidence="2">The sequence shown here is derived from an EMBL/GenBank/DDBJ whole genome shotgun (WGS) entry which is preliminary data.</text>
</comment>
<dbReference type="Proteomes" id="UP001221686">
    <property type="component" value="Unassembled WGS sequence"/>
</dbReference>
<sequence length="312" mass="32004">MQLRVLPLLLVTACSPRPLGDTETSAGGTTTTGSGTTASTASPPSPTTGTADPPPGTTGGPDTAETLTDGSTAPPDSSGSEFIAPPDGGPSTKECYQWAQDCPEGQKCMPYSGDGDNAWESLKCVDVVPDPDGLYEPCEVFGSPVSGEDTCDVGLMCWDVVDGKGKCMGMCTGSPDKPGCTDPEASCYLTADAVVTLCFPHCDPLQQDCEADELCLPLPSGDAFICVSDASGEGGQTFDPCTYISACDAGLLCLNPELAVECDPQQIGCCLPFCDTSLPNTCPGAGQECLSWWDNAPPSPELANLGVCSLPQ</sequence>
<organism evidence="2 3">
    <name type="scientific">Nannocystis bainbridge</name>
    <dbReference type="NCBI Taxonomy" id="2995303"/>
    <lineage>
        <taxon>Bacteria</taxon>
        <taxon>Pseudomonadati</taxon>
        <taxon>Myxococcota</taxon>
        <taxon>Polyangia</taxon>
        <taxon>Nannocystales</taxon>
        <taxon>Nannocystaceae</taxon>
        <taxon>Nannocystis</taxon>
    </lineage>
</organism>
<evidence type="ECO:0000256" key="1">
    <source>
        <dbReference type="SAM" id="MobiDB-lite"/>
    </source>
</evidence>
<dbReference type="RefSeq" id="WP_272086405.1">
    <property type="nucleotide sequence ID" value="NZ_JAQNDL010000001.1"/>
</dbReference>
<feature type="compositionally biased region" description="Polar residues" evidence="1">
    <location>
        <begin position="68"/>
        <end position="80"/>
    </location>
</feature>
<evidence type="ECO:0000313" key="3">
    <source>
        <dbReference type="Proteomes" id="UP001221686"/>
    </source>
</evidence>
<proteinExistence type="predicted"/>